<dbReference type="OrthoDB" id="9810174at2"/>
<organism evidence="1 2">
    <name type="scientific">Chromobacterium amazonense</name>
    <dbReference type="NCBI Taxonomy" id="1382803"/>
    <lineage>
        <taxon>Bacteria</taxon>
        <taxon>Pseudomonadati</taxon>
        <taxon>Pseudomonadota</taxon>
        <taxon>Betaproteobacteria</taxon>
        <taxon>Neisseriales</taxon>
        <taxon>Chromobacteriaceae</taxon>
        <taxon>Chromobacterium</taxon>
    </lineage>
</organism>
<dbReference type="RefSeq" id="WP_106076126.1">
    <property type="nucleotide sequence ID" value="NZ_MTBD01000010.1"/>
</dbReference>
<proteinExistence type="predicted"/>
<evidence type="ECO:0000313" key="2">
    <source>
        <dbReference type="Proteomes" id="UP000239469"/>
    </source>
</evidence>
<gene>
    <name evidence="1" type="ORF">BUE93_05820</name>
</gene>
<dbReference type="SUPFAM" id="SSF49899">
    <property type="entry name" value="Concanavalin A-like lectins/glucanases"/>
    <property type="match status" value="1"/>
</dbReference>
<dbReference type="Proteomes" id="UP000239469">
    <property type="component" value="Unassembled WGS sequence"/>
</dbReference>
<name>A0A2S9X752_9NEIS</name>
<reference evidence="1 2" key="1">
    <citation type="submission" date="2017-01" db="EMBL/GenBank/DDBJ databases">
        <title>New insights into the genetic diversity of Chromobacterium isolated from tropical freshwater lake.</title>
        <authorList>
            <person name="Santos A.B."/>
            <person name="Nascimento A.M."/>
            <person name="Da Silva P.C."/>
        </authorList>
    </citation>
    <scope>NUCLEOTIDE SEQUENCE [LARGE SCALE GENOMIC DNA]</scope>
    <source>
        <strain evidence="1 2">56AF</strain>
    </source>
</reference>
<dbReference type="EMBL" id="MTBD01000010">
    <property type="protein sequence ID" value="PRP71515.1"/>
    <property type="molecule type" value="Genomic_DNA"/>
</dbReference>
<dbReference type="InterPro" id="IPR013320">
    <property type="entry name" value="ConA-like_dom_sf"/>
</dbReference>
<evidence type="ECO:0000313" key="1">
    <source>
        <dbReference type="EMBL" id="PRP71515.1"/>
    </source>
</evidence>
<comment type="caution">
    <text evidence="1">The sequence shown here is derived from an EMBL/GenBank/DDBJ whole genome shotgun (WGS) entry which is preliminary data.</text>
</comment>
<protein>
    <submittedName>
        <fullName evidence="1">Uncharacterized protein</fullName>
    </submittedName>
</protein>
<dbReference type="Gene3D" id="2.60.120.200">
    <property type="match status" value="1"/>
</dbReference>
<sequence>MSVIDLLEVGRQSASKQGYADNVPFPDVWLPLSDGLQLLAGFGGDVKVGDVTVARRANFERASTATYLDKAGVLRRAGLHEPRFVRDGLLIEGQSTNLIPASENLPLKIVASKGGEATFTKEGEINGFALYRAQVIGNDAAAIRFIDLAVIGGRKGFHTVSALCKAGEQDGGGTTLKCRSRPVVATGIGRADYALESFAEDLGATESSAYFGFWSAGKNIDVWFYAPQVEPLPFASSYIPTSGTAATRAADRCWIDRENNLGDPRGITIALTAKRFSHARKNYHTALSASGLQGDGKEVDELMRFALDGRQAIKDENACRSMRYYQDAATMYSCPAKQVPFTQPHRMVLVQEADMSGRMIVQDIINSYPAKTVPVMTHNSLYIGGRRAVGYEWFGTIRNLRIWHTALSDSQVKTLS</sequence>
<dbReference type="AlphaFoldDB" id="A0A2S9X752"/>
<accession>A0A2S9X752</accession>